<reference evidence="2" key="1">
    <citation type="submission" date="2021-01" db="EMBL/GenBank/DDBJ databases">
        <authorList>
            <person name="Corre E."/>
            <person name="Pelletier E."/>
            <person name="Niang G."/>
            <person name="Scheremetjew M."/>
            <person name="Finn R."/>
            <person name="Kale V."/>
            <person name="Holt S."/>
            <person name="Cochrane G."/>
            <person name="Meng A."/>
            <person name="Brown T."/>
            <person name="Cohen L."/>
        </authorList>
    </citation>
    <scope>NUCLEOTIDE SEQUENCE</scope>
    <source>
        <strain evidence="2">NIES-2562</strain>
    </source>
</reference>
<dbReference type="InterPro" id="IPR021109">
    <property type="entry name" value="Peptidase_aspartic_dom_sf"/>
</dbReference>
<accession>A0A7S3D1A6</accession>
<evidence type="ECO:0000256" key="1">
    <source>
        <dbReference type="SAM" id="SignalP"/>
    </source>
</evidence>
<proteinExistence type="predicted"/>
<feature type="chain" id="PRO_5031295802" description="Peptidase A1 domain-containing protein" evidence="1">
    <location>
        <begin position="21"/>
        <end position="385"/>
    </location>
</feature>
<sequence length="385" mass="42498">MNWQASAFVWLLLLFHFSFGESGRETCAPIPTSFTLPLNYSSELNGLIIASPLLLPSLPSSTLLIDTGHHRTLLPGWASPISRTAKRKEEEPRTTITFGDGDSFRGEECEVEVEVAAGGHKQPVLVEGVCGTFSPSDVHRGYDGIIGLSPASTFLRSLCNGTSAAVNVDCPLPSLPLPSRVCEVVITCRSLPTAERGNAKRRKYWKYPLLAFAVVRRHTFAQTCIERVEVEREWGREDKVWAHFDSGATHILFPPSIPLPPIIHACPSLSPHLLFEAEQGETDFVFRLHIEGGERKKFLSFSLSSLCTGAVPSSWRPGLAMMREEGGAHVRQIRSEGHDGEWQLSLETCATMAWLWMERSPLLHSSTLVVGCPFFVLSPLSLPLI</sequence>
<dbReference type="EMBL" id="HBIB01008087">
    <property type="protein sequence ID" value="CAE0242831.1"/>
    <property type="molecule type" value="Transcribed_RNA"/>
</dbReference>
<gene>
    <name evidence="2" type="ORF">PBIL07802_LOCUS4996</name>
</gene>
<feature type="signal peptide" evidence="1">
    <location>
        <begin position="1"/>
        <end position="20"/>
    </location>
</feature>
<keyword evidence="1" id="KW-0732">Signal</keyword>
<dbReference type="SUPFAM" id="SSF50630">
    <property type="entry name" value="Acid proteases"/>
    <property type="match status" value="1"/>
</dbReference>
<dbReference type="AlphaFoldDB" id="A0A7S3D1A6"/>
<evidence type="ECO:0008006" key="3">
    <source>
        <dbReference type="Google" id="ProtNLM"/>
    </source>
</evidence>
<organism evidence="2">
    <name type="scientific">Palpitomonas bilix</name>
    <dbReference type="NCBI Taxonomy" id="652834"/>
    <lineage>
        <taxon>Eukaryota</taxon>
        <taxon>Eukaryota incertae sedis</taxon>
    </lineage>
</organism>
<evidence type="ECO:0000313" key="2">
    <source>
        <dbReference type="EMBL" id="CAE0242831.1"/>
    </source>
</evidence>
<protein>
    <recommendedName>
        <fullName evidence="3">Peptidase A1 domain-containing protein</fullName>
    </recommendedName>
</protein>
<name>A0A7S3D1A6_9EUKA</name>